<dbReference type="AlphaFoldDB" id="A0A1W6L824"/>
<dbReference type="PANTHER" id="PTHR46310:SF7">
    <property type="entry name" value="AMIDASE 1"/>
    <property type="match status" value="1"/>
</dbReference>
<dbReference type="Pfam" id="PF01425">
    <property type="entry name" value="Amidase"/>
    <property type="match status" value="1"/>
</dbReference>
<reference evidence="1 2" key="1">
    <citation type="submission" date="2016-04" db="EMBL/GenBank/DDBJ databases">
        <title>Complete genome sequence of natural rubber-degrading, novel Gram-negative bacterium, Rhizobacter gummiphilus strain NS21.</title>
        <authorList>
            <person name="Tabata M."/>
            <person name="Kasai D."/>
            <person name="Fukuda M."/>
        </authorList>
    </citation>
    <scope>NUCLEOTIDE SEQUENCE [LARGE SCALE GENOMIC DNA]</scope>
    <source>
        <strain evidence="1 2">NS21</strain>
    </source>
</reference>
<dbReference type="Proteomes" id="UP000193427">
    <property type="component" value="Chromosome"/>
</dbReference>
<sequence length="404" mass="41608">MTASPSSEFPIDDTVGAWVPHGRFVVKGAGGGPLAGLSFAAKDLYDVAGHVTGAGNPTWLLTHGPAARNSPVVDRLLESGATLFGKVLTDELAYSILGENLHYGTPLNLRAPGRVPGGSSSGSAAAVAARLVDFALGTDTGGSTRVPASYCGLWGLRTTHGLLPAAGLVPLSPGYDTATWLAHDGLTFERVGQALLPASDFLPRRCVVWSDTWAQADAVFQAPLQQARDVLVRQLRLDVETLPVAGDRGLEAWRQVYVGASASEAWQVHGEWITANAPRFAPGIAARFDGASRIGVQDAATSRVEAAAIRAQVRALIGDDGVALVPSASSPPPLRGAPEADVDALRARTMRITCVAGLAGLPQVSLPWSGPAGEPIGLSLVGPAGSDLALIRLARELAAGLAAA</sequence>
<dbReference type="RefSeq" id="WP_085750637.1">
    <property type="nucleotide sequence ID" value="NZ_BSPR01000023.1"/>
</dbReference>
<dbReference type="SUPFAM" id="SSF75304">
    <property type="entry name" value="Amidase signature (AS) enzymes"/>
    <property type="match status" value="1"/>
</dbReference>
<protein>
    <submittedName>
        <fullName evidence="1">Amidase</fullName>
    </submittedName>
</protein>
<dbReference type="NCBIfam" id="NF006169">
    <property type="entry name" value="PRK08310.1"/>
    <property type="match status" value="1"/>
</dbReference>
<gene>
    <name evidence="1" type="ORF">A4W93_10900</name>
</gene>
<keyword evidence="2" id="KW-1185">Reference proteome</keyword>
<dbReference type="Gene3D" id="3.90.1300.10">
    <property type="entry name" value="Amidase signature (AS) domain"/>
    <property type="match status" value="1"/>
</dbReference>
<dbReference type="STRING" id="946333.A4W93_10900"/>
<accession>A0A1W6L824</accession>
<organism evidence="1 2">
    <name type="scientific">Piscinibacter gummiphilus</name>
    <dbReference type="NCBI Taxonomy" id="946333"/>
    <lineage>
        <taxon>Bacteria</taxon>
        <taxon>Pseudomonadati</taxon>
        <taxon>Pseudomonadota</taxon>
        <taxon>Betaproteobacteria</taxon>
        <taxon>Burkholderiales</taxon>
        <taxon>Sphaerotilaceae</taxon>
        <taxon>Piscinibacter</taxon>
    </lineage>
</organism>
<dbReference type="PANTHER" id="PTHR46310">
    <property type="entry name" value="AMIDASE 1"/>
    <property type="match status" value="1"/>
</dbReference>
<dbReference type="InterPro" id="IPR023631">
    <property type="entry name" value="Amidase_dom"/>
</dbReference>
<evidence type="ECO:0000313" key="2">
    <source>
        <dbReference type="Proteomes" id="UP000193427"/>
    </source>
</evidence>
<dbReference type="EMBL" id="CP015118">
    <property type="protein sequence ID" value="ARN20366.1"/>
    <property type="molecule type" value="Genomic_DNA"/>
</dbReference>
<proteinExistence type="predicted"/>
<dbReference type="KEGG" id="rgu:A4W93_10900"/>
<dbReference type="OrthoDB" id="8576090at2"/>
<evidence type="ECO:0000313" key="1">
    <source>
        <dbReference type="EMBL" id="ARN20366.1"/>
    </source>
</evidence>
<dbReference type="InterPro" id="IPR036928">
    <property type="entry name" value="AS_sf"/>
</dbReference>
<name>A0A1W6L824_9BURK</name>